<dbReference type="InterPro" id="IPR036676">
    <property type="entry name" value="PurM-like_C_sf"/>
</dbReference>
<name>A0A1H2HNK8_9PROT</name>
<reference evidence="4" key="1">
    <citation type="submission" date="2016-10" db="EMBL/GenBank/DDBJ databases">
        <authorList>
            <person name="Varghese N."/>
            <person name="Submissions S."/>
        </authorList>
    </citation>
    <scope>NUCLEOTIDE SEQUENCE [LARGE SCALE GENOMIC DNA]</scope>
    <source>
        <strain evidence="4">Nm10</strain>
    </source>
</reference>
<keyword evidence="4" id="KW-1185">Reference proteome</keyword>
<keyword evidence="3" id="KW-0418">Kinase</keyword>
<dbReference type="SUPFAM" id="SSF56042">
    <property type="entry name" value="PurM C-terminal domain-like"/>
    <property type="match status" value="1"/>
</dbReference>
<dbReference type="SUPFAM" id="SSF55326">
    <property type="entry name" value="PurM N-terminal domain-like"/>
    <property type="match status" value="1"/>
</dbReference>
<dbReference type="EMBL" id="FNLN01000056">
    <property type="protein sequence ID" value="SDU33128.1"/>
    <property type="molecule type" value="Genomic_DNA"/>
</dbReference>
<dbReference type="AlphaFoldDB" id="A0A1H2HNK8"/>
<dbReference type="Gene3D" id="3.30.1330.10">
    <property type="entry name" value="PurM-like, N-terminal domain"/>
    <property type="match status" value="1"/>
</dbReference>
<feature type="domain" description="PurM-like N-terminal" evidence="2">
    <location>
        <begin position="34"/>
        <end position="143"/>
    </location>
</feature>
<dbReference type="Proteomes" id="UP000182882">
    <property type="component" value="Unassembled WGS sequence"/>
</dbReference>
<dbReference type="GO" id="GO:0009030">
    <property type="term" value="F:thiamine-phosphate kinase activity"/>
    <property type="evidence" value="ECO:0007669"/>
    <property type="project" value="InterPro"/>
</dbReference>
<dbReference type="RefSeq" id="WP_074702244.1">
    <property type="nucleotide sequence ID" value="NZ_FNLN01000056.1"/>
</dbReference>
<protein>
    <submittedName>
        <fullName evidence="3">Thiamine-monophosphate kinase</fullName>
    </submittedName>
</protein>
<evidence type="ECO:0000259" key="2">
    <source>
        <dbReference type="Pfam" id="PF00586"/>
    </source>
</evidence>
<accession>A0A1H2HNK8</accession>
<dbReference type="GO" id="GO:0009228">
    <property type="term" value="P:thiamine biosynthetic process"/>
    <property type="evidence" value="ECO:0007669"/>
    <property type="project" value="UniProtKB-KW"/>
</dbReference>
<sequence>MLTLEQNVSDFGEIRLLSEILLQDVTGRAGEKNDDCAHLDISGKHLLWSIDPCPTPVASWFGKASAEVWGCYTATINLSDIAASGGTPIGMLVSLELPDDTSINFIRGFQSGLIATLYAAGATLLGGNVKSAKKFGATGTIIGNAGKKRITRLISNNNCVAYLVGNSGNFWTAVIGNYFGWNGLSIDYQASLNTSLCFPRAQIEAGKIIGNLPFELACMDCSDGPANALFQLAQLNSLDIKLLPNPAWPLQSEYIHLLNEHNINIENACYQFGDWQLLCLIPSNECVLFENILHGLPVTKIGYATQGSGTVLHEDGRRLMETSLNQNFSGGYNSIENIEELLSRFMYLPIFR</sequence>
<evidence type="ECO:0000313" key="4">
    <source>
        <dbReference type="Proteomes" id="UP000182882"/>
    </source>
</evidence>
<gene>
    <name evidence="3" type="ORF">SAMN05216406_1562</name>
</gene>
<dbReference type="InterPro" id="IPR016188">
    <property type="entry name" value="PurM-like_N"/>
</dbReference>
<dbReference type="Gene3D" id="3.90.650.10">
    <property type="entry name" value="PurM-like C-terminal domain"/>
    <property type="match status" value="1"/>
</dbReference>
<dbReference type="PANTHER" id="PTHR30270">
    <property type="entry name" value="THIAMINE-MONOPHOSPHATE KINASE"/>
    <property type="match status" value="1"/>
</dbReference>
<keyword evidence="3" id="KW-0808">Transferase</keyword>
<dbReference type="InterPro" id="IPR006283">
    <property type="entry name" value="ThiL-like"/>
</dbReference>
<evidence type="ECO:0000313" key="3">
    <source>
        <dbReference type="EMBL" id="SDU33128.1"/>
    </source>
</evidence>
<evidence type="ECO:0000256" key="1">
    <source>
        <dbReference type="ARBA" id="ARBA00022977"/>
    </source>
</evidence>
<dbReference type="Pfam" id="PF00586">
    <property type="entry name" value="AIRS"/>
    <property type="match status" value="1"/>
</dbReference>
<dbReference type="InterPro" id="IPR036921">
    <property type="entry name" value="PurM-like_N_sf"/>
</dbReference>
<dbReference type="PANTHER" id="PTHR30270:SF0">
    <property type="entry name" value="THIAMINE-MONOPHOSPHATE KINASE"/>
    <property type="match status" value="1"/>
</dbReference>
<keyword evidence="1" id="KW-0784">Thiamine biosynthesis</keyword>
<proteinExistence type="predicted"/>
<organism evidence="3 4">
    <name type="scientific">Nitrosomonas ureae</name>
    <dbReference type="NCBI Taxonomy" id="44577"/>
    <lineage>
        <taxon>Bacteria</taxon>
        <taxon>Pseudomonadati</taxon>
        <taxon>Pseudomonadota</taxon>
        <taxon>Betaproteobacteria</taxon>
        <taxon>Nitrosomonadales</taxon>
        <taxon>Nitrosomonadaceae</taxon>
        <taxon>Nitrosomonas</taxon>
    </lineage>
</organism>